<keyword evidence="4" id="KW-1003">Cell membrane</keyword>
<dbReference type="Proteomes" id="UP000002620">
    <property type="component" value="Chromosome"/>
</dbReference>
<dbReference type="PANTHER" id="PTHR43553:SF24">
    <property type="entry name" value="ENERGY-COUPLING FACTOR TRANSPORTER ATP-BINDING PROTEIN ECFA1"/>
    <property type="match status" value="1"/>
</dbReference>
<dbReference type="RefSeq" id="WP_015738943.1">
    <property type="nucleotide sequence ID" value="NC_013385.1"/>
</dbReference>
<name>C9RCT9_AMMDK</name>
<evidence type="ECO:0000256" key="1">
    <source>
        <dbReference type="ARBA" id="ARBA00004202"/>
    </source>
</evidence>
<dbReference type="PROSITE" id="PS00211">
    <property type="entry name" value="ABC_TRANSPORTER_1"/>
    <property type="match status" value="1"/>
</dbReference>
<dbReference type="InterPro" id="IPR015856">
    <property type="entry name" value="ABC_transpr_CbiO/EcfA_su"/>
</dbReference>
<dbReference type="InterPro" id="IPR027417">
    <property type="entry name" value="P-loop_NTPase"/>
</dbReference>
<feature type="domain" description="ABC transporter" evidence="9">
    <location>
        <begin position="1"/>
        <end position="234"/>
    </location>
</feature>
<evidence type="ECO:0000256" key="2">
    <source>
        <dbReference type="ARBA" id="ARBA00005417"/>
    </source>
</evidence>
<evidence type="ECO:0000256" key="5">
    <source>
        <dbReference type="ARBA" id="ARBA00022741"/>
    </source>
</evidence>
<sequence length="272" mass="30320">MEAVKVSFTYPDGTEALREVTLGIPEGKRVALIGPNGSGKTTLFFLWLGLFRPSAGEVRFWGKGLSYRRGELEELRRKVGLVFQDPEDQLLAPTVWEEVAWGLWARGYEGQLVEEKVRTALQAVELFDQRHKPPHLLSYGQKKRLCLAAVLALEPEVLLLDEPTAGLDPGQTKRLLHFLSGLKGCTIVFSTQDVDLAYSFAEHLFVLWRGRLVAEGRPAEVLAQADFMEEVGLGSDRPVVLRLYQVLKEKGKISPGGSPPTRWEELVALLEG</sequence>
<dbReference type="EMBL" id="CP001785">
    <property type="protein sequence ID" value="ACX52066.1"/>
    <property type="molecule type" value="Genomic_DNA"/>
</dbReference>
<evidence type="ECO:0000256" key="7">
    <source>
        <dbReference type="ARBA" id="ARBA00022967"/>
    </source>
</evidence>
<keyword evidence="3" id="KW-0813">Transport</keyword>
<dbReference type="HOGENOM" id="CLU_000604_1_22_9"/>
<keyword evidence="7" id="KW-1278">Translocase</keyword>
<dbReference type="InterPro" id="IPR003439">
    <property type="entry name" value="ABC_transporter-like_ATP-bd"/>
</dbReference>
<gene>
    <name evidence="10" type="ordered locus">Adeg_0930</name>
</gene>
<dbReference type="Pfam" id="PF00005">
    <property type="entry name" value="ABC_tran"/>
    <property type="match status" value="1"/>
</dbReference>
<evidence type="ECO:0000256" key="8">
    <source>
        <dbReference type="ARBA" id="ARBA00023136"/>
    </source>
</evidence>
<accession>C9RCT9</accession>
<dbReference type="SMART" id="SM00382">
    <property type="entry name" value="AAA"/>
    <property type="match status" value="1"/>
</dbReference>
<evidence type="ECO:0000313" key="11">
    <source>
        <dbReference type="Proteomes" id="UP000002620"/>
    </source>
</evidence>
<dbReference type="eggNOG" id="COG1122">
    <property type="taxonomic scope" value="Bacteria"/>
</dbReference>
<comment type="subcellular location">
    <subcellularLocation>
        <location evidence="1">Cell membrane</location>
        <topology evidence="1">Peripheral membrane protein</topology>
    </subcellularLocation>
</comment>
<evidence type="ECO:0000256" key="6">
    <source>
        <dbReference type="ARBA" id="ARBA00022840"/>
    </source>
</evidence>
<dbReference type="KEGG" id="adg:Adeg_0930"/>
<dbReference type="AlphaFoldDB" id="C9RCT9"/>
<dbReference type="STRING" id="429009.Adeg_0930"/>
<evidence type="ECO:0000256" key="4">
    <source>
        <dbReference type="ARBA" id="ARBA00022475"/>
    </source>
</evidence>
<dbReference type="InterPro" id="IPR017871">
    <property type="entry name" value="ABC_transporter-like_CS"/>
</dbReference>
<dbReference type="GO" id="GO:0005524">
    <property type="term" value="F:ATP binding"/>
    <property type="evidence" value="ECO:0007669"/>
    <property type="project" value="UniProtKB-KW"/>
</dbReference>
<evidence type="ECO:0000313" key="10">
    <source>
        <dbReference type="EMBL" id="ACX52066.1"/>
    </source>
</evidence>
<comment type="similarity">
    <text evidence="2">Belongs to the ABC transporter superfamily.</text>
</comment>
<keyword evidence="6" id="KW-0067">ATP-binding</keyword>
<keyword evidence="11" id="KW-1185">Reference proteome</keyword>
<evidence type="ECO:0000259" key="9">
    <source>
        <dbReference type="PROSITE" id="PS50893"/>
    </source>
</evidence>
<dbReference type="InterPro" id="IPR050095">
    <property type="entry name" value="ECF_ABC_transporter_ATP-bd"/>
</dbReference>
<dbReference type="CDD" id="cd03225">
    <property type="entry name" value="ABC_cobalt_CbiO_domain1"/>
    <property type="match status" value="1"/>
</dbReference>
<protein>
    <submittedName>
        <fullName evidence="10">Cobalt ABC transporter, ATPase subunit</fullName>
    </submittedName>
</protein>
<dbReference type="PROSITE" id="PS50893">
    <property type="entry name" value="ABC_TRANSPORTER_2"/>
    <property type="match status" value="1"/>
</dbReference>
<evidence type="ECO:0000256" key="3">
    <source>
        <dbReference type="ARBA" id="ARBA00022448"/>
    </source>
</evidence>
<keyword evidence="8" id="KW-0472">Membrane</keyword>
<dbReference type="GO" id="GO:0042626">
    <property type="term" value="F:ATPase-coupled transmembrane transporter activity"/>
    <property type="evidence" value="ECO:0007669"/>
    <property type="project" value="TreeGrafter"/>
</dbReference>
<dbReference type="Gene3D" id="3.40.50.300">
    <property type="entry name" value="P-loop containing nucleotide triphosphate hydrolases"/>
    <property type="match status" value="1"/>
</dbReference>
<dbReference type="GO" id="GO:0016887">
    <property type="term" value="F:ATP hydrolysis activity"/>
    <property type="evidence" value="ECO:0007669"/>
    <property type="project" value="InterPro"/>
</dbReference>
<reference evidence="10 11" key="1">
    <citation type="submission" date="2009-10" db="EMBL/GenBank/DDBJ databases">
        <title>Complete sequence of chromosome of Ammonifex degensii KC4.</title>
        <authorList>
            <consortium name="US DOE Joint Genome Institute"/>
            <person name="Kerfeld C."/>
            <person name="Goodner B."/>
            <person name="Huber H."/>
            <person name="Stetter K."/>
            <person name="Lucas S."/>
            <person name="Copeland A."/>
            <person name="Lapidus A."/>
            <person name="Glavina del Rio T."/>
            <person name="Dalin E."/>
            <person name="Tice H."/>
            <person name="Bruce D."/>
            <person name="Goodwin L."/>
            <person name="Pitluck S."/>
            <person name="Saunders E."/>
            <person name="Brettin T."/>
            <person name="Detter J.C."/>
            <person name="Han C."/>
            <person name="Larimer F."/>
            <person name="Land M."/>
            <person name="Hauser L."/>
            <person name="Kyrpides N."/>
            <person name="Ovchinnikova G."/>
            <person name="Richardson P."/>
        </authorList>
    </citation>
    <scope>NUCLEOTIDE SEQUENCE [LARGE SCALE GENOMIC DNA]</scope>
    <source>
        <strain evidence="11">DSM 10501 / KC4</strain>
    </source>
</reference>
<dbReference type="InterPro" id="IPR003593">
    <property type="entry name" value="AAA+_ATPase"/>
</dbReference>
<proteinExistence type="inferred from homology"/>
<dbReference type="GO" id="GO:0043190">
    <property type="term" value="C:ATP-binding cassette (ABC) transporter complex"/>
    <property type="evidence" value="ECO:0007669"/>
    <property type="project" value="TreeGrafter"/>
</dbReference>
<dbReference type="PANTHER" id="PTHR43553">
    <property type="entry name" value="HEAVY METAL TRANSPORTER"/>
    <property type="match status" value="1"/>
</dbReference>
<organism evidence="10 11">
    <name type="scientific">Ammonifex degensii (strain DSM 10501 / KC4)</name>
    <dbReference type="NCBI Taxonomy" id="429009"/>
    <lineage>
        <taxon>Bacteria</taxon>
        <taxon>Bacillati</taxon>
        <taxon>Bacillota</taxon>
        <taxon>Clostridia</taxon>
        <taxon>Thermoanaerobacterales</taxon>
        <taxon>Thermoanaerobacteraceae</taxon>
        <taxon>Ammonifex</taxon>
    </lineage>
</organism>
<dbReference type="SUPFAM" id="SSF52540">
    <property type="entry name" value="P-loop containing nucleoside triphosphate hydrolases"/>
    <property type="match status" value="1"/>
</dbReference>
<dbReference type="FunFam" id="3.40.50.300:FF:000224">
    <property type="entry name" value="Energy-coupling factor transporter ATP-binding protein EcfA"/>
    <property type="match status" value="1"/>
</dbReference>
<keyword evidence="5" id="KW-0547">Nucleotide-binding</keyword>